<gene>
    <name evidence="1" type="ORF">LVJ77_09670</name>
</gene>
<dbReference type="EMBL" id="CP091521">
    <property type="protein sequence ID" value="UOP04529.1"/>
    <property type="molecule type" value="Genomic_DNA"/>
</dbReference>
<organism evidence="1 2">
    <name type="scientific">Conchiformibius kuhniae</name>
    <dbReference type="NCBI Taxonomy" id="211502"/>
    <lineage>
        <taxon>Bacteria</taxon>
        <taxon>Pseudomonadati</taxon>
        <taxon>Pseudomonadota</taxon>
        <taxon>Betaproteobacteria</taxon>
        <taxon>Neisseriales</taxon>
        <taxon>Neisseriaceae</taxon>
        <taxon>Conchiformibius</taxon>
    </lineage>
</organism>
<dbReference type="SUPFAM" id="SSF103196">
    <property type="entry name" value="Roadblock/LC7 domain"/>
    <property type="match status" value="1"/>
</dbReference>
<evidence type="ECO:0008006" key="3">
    <source>
        <dbReference type="Google" id="ProtNLM"/>
    </source>
</evidence>
<keyword evidence="2" id="KW-1185">Reference proteome</keyword>
<name>A0A8T9MTC5_9NEIS</name>
<sequence>MATEKPKIIPPMGLALRIHKTNRINGVRAGQSGKQSAVADVCSCRKEEGVKNLQELTDALVAVKGVLAAAVVDYESGMIMAASEGSGNNTDLEIVMAGGTNIIRAQQRTVSMLHRDDALRDILISLKQQYHLLCPCSQRENMFIYIIIDRKTANLSICRNAMFCAEAMVV</sequence>
<dbReference type="AlphaFoldDB" id="A0A8T9MTC5"/>
<dbReference type="KEGG" id="ckh:LVJ77_09670"/>
<reference evidence="1" key="1">
    <citation type="journal article" date="2022" name="Res Sq">
        <title>Evolution of multicellular longitudinally dividing oral cavity symbionts (Neisseriaceae).</title>
        <authorList>
            <person name="Nyongesa S."/>
            <person name="Weber P."/>
            <person name="Bernet E."/>
            <person name="Pullido F."/>
            <person name="Nieckarz M."/>
            <person name="Delaby M."/>
            <person name="Nieves C."/>
            <person name="Viehboeck T."/>
            <person name="Krause N."/>
            <person name="Rivera-Millot A."/>
            <person name="Nakamura A."/>
            <person name="Vischer N."/>
            <person name="VanNieuwenhze M."/>
            <person name="Brun Y."/>
            <person name="Cava F."/>
            <person name="Bulgheresi S."/>
            <person name="Veyrier F."/>
        </authorList>
    </citation>
    <scope>NUCLEOTIDE SEQUENCE</scope>
    <source>
        <strain evidence="1">17694</strain>
    </source>
</reference>
<reference evidence="1" key="2">
    <citation type="submission" date="2024-09" db="EMBL/GenBank/DDBJ databases">
        <authorList>
            <person name="Veyrier F.J."/>
        </authorList>
    </citation>
    <scope>NUCLEOTIDE SEQUENCE</scope>
    <source>
        <strain evidence="1">17694</strain>
    </source>
</reference>
<evidence type="ECO:0000313" key="2">
    <source>
        <dbReference type="Proteomes" id="UP000831534"/>
    </source>
</evidence>
<dbReference type="Proteomes" id="UP000831534">
    <property type="component" value="Chromosome"/>
</dbReference>
<accession>A0A8T9MTC5</accession>
<proteinExistence type="predicted"/>
<protein>
    <recommendedName>
        <fullName evidence="3">Roadblock/LC7 domain-containing protein</fullName>
    </recommendedName>
</protein>
<evidence type="ECO:0000313" key="1">
    <source>
        <dbReference type="EMBL" id="UOP04529.1"/>
    </source>
</evidence>
<dbReference type="RefSeq" id="WP_245571936.1">
    <property type="nucleotide sequence ID" value="NZ_CP091521.1"/>
</dbReference>